<keyword evidence="1" id="KW-0863">Zinc-finger</keyword>
<dbReference type="InterPro" id="IPR001878">
    <property type="entry name" value="Znf_CCHC"/>
</dbReference>
<dbReference type="AlphaFoldDB" id="W1NMI9"/>
<gene>
    <name evidence="3" type="ORF">AMTR_s00126p00044840</name>
</gene>
<evidence type="ECO:0000313" key="3">
    <source>
        <dbReference type="EMBL" id="ERM97107.1"/>
    </source>
</evidence>
<dbReference type="Proteomes" id="UP000017836">
    <property type="component" value="Unassembled WGS sequence"/>
</dbReference>
<evidence type="ECO:0000259" key="2">
    <source>
        <dbReference type="PROSITE" id="PS50158"/>
    </source>
</evidence>
<dbReference type="GO" id="GO:0008270">
    <property type="term" value="F:zinc ion binding"/>
    <property type="evidence" value="ECO:0007669"/>
    <property type="project" value="UniProtKB-KW"/>
</dbReference>
<dbReference type="HOGENOM" id="CLU_1519884_0_0_1"/>
<evidence type="ECO:0000256" key="1">
    <source>
        <dbReference type="PROSITE-ProRule" id="PRU00047"/>
    </source>
</evidence>
<protein>
    <recommendedName>
        <fullName evidence="2">CCHC-type domain-containing protein</fullName>
    </recommendedName>
</protein>
<keyword evidence="1" id="KW-0479">Metal-binding</keyword>
<accession>W1NMI9</accession>
<organism evidence="3 4">
    <name type="scientific">Amborella trichopoda</name>
    <dbReference type="NCBI Taxonomy" id="13333"/>
    <lineage>
        <taxon>Eukaryota</taxon>
        <taxon>Viridiplantae</taxon>
        <taxon>Streptophyta</taxon>
        <taxon>Embryophyta</taxon>
        <taxon>Tracheophyta</taxon>
        <taxon>Spermatophyta</taxon>
        <taxon>Magnoliopsida</taxon>
        <taxon>Amborellales</taxon>
        <taxon>Amborellaceae</taxon>
        <taxon>Amborella</taxon>
    </lineage>
</organism>
<keyword evidence="4" id="KW-1185">Reference proteome</keyword>
<dbReference type="PROSITE" id="PS50158">
    <property type="entry name" value="ZF_CCHC"/>
    <property type="match status" value="1"/>
</dbReference>
<proteinExistence type="predicted"/>
<dbReference type="Gramene" id="ERM97107">
    <property type="protein sequence ID" value="ERM97107"/>
    <property type="gene ID" value="AMTR_s00126p00044840"/>
</dbReference>
<dbReference type="EMBL" id="KI396602">
    <property type="protein sequence ID" value="ERM97107.1"/>
    <property type="molecule type" value="Genomic_DNA"/>
</dbReference>
<feature type="domain" description="CCHC-type" evidence="2">
    <location>
        <begin position="88"/>
        <end position="103"/>
    </location>
</feature>
<dbReference type="GO" id="GO:0003676">
    <property type="term" value="F:nucleic acid binding"/>
    <property type="evidence" value="ECO:0007669"/>
    <property type="project" value="InterPro"/>
</dbReference>
<sequence>MKLFQERREEADKWTRQRYKKKWTCRLINHAFFTILYERRLLRGLLHDFTFHGVINGVLLPPKMVQLPDRPKKERRRTEDKITRGYFCEHCGYKGHNRRSCREPSDEPIREIHGKAIDESLPECEEESKHIRHLSMRALSKRVKMIHATTKSVSPERMYVCYFDIGIVFKSGLFEML</sequence>
<reference evidence="4" key="1">
    <citation type="journal article" date="2013" name="Science">
        <title>The Amborella genome and the evolution of flowering plants.</title>
        <authorList>
            <consortium name="Amborella Genome Project"/>
        </authorList>
    </citation>
    <scope>NUCLEOTIDE SEQUENCE [LARGE SCALE GENOMIC DNA]</scope>
</reference>
<name>W1NMI9_AMBTC</name>
<evidence type="ECO:0000313" key="4">
    <source>
        <dbReference type="Proteomes" id="UP000017836"/>
    </source>
</evidence>
<keyword evidence="1" id="KW-0862">Zinc</keyword>